<name>A0ABM0WKJ8_CAMSA</name>
<evidence type="ECO:0000313" key="2">
    <source>
        <dbReference type="Proteomes" id="UP000694864"/>
    </source>
</evidence>
<dbReference type="InterPro" id="IPR057939">
    <property type="entry name" value="TRF2_HOY1_PH"/>
</dbReference>
<reference evidence="2" key="1">
    <citation type="journal article" date="2014" name="Nat. Commun.">
        <title>The emerging biofuel crop Camelina sativa retains a highly undifferentiated hexaploid genome structure.</title>
        <authorList>
            <person name="Kagale S."/>
            <person name="Koh C."/>
            <person name="Nixon J."/>
            <person name="Bollina V."/>
            <person name="Clarke W.E."/>
            <person name="Tuteja R."/>
            <person name="Spillane C."/>
            <person name="Robinson S.J."/>
            <person name="Links M.G."/>
            <person name="Clarke C."/>
            <person name="Higgins E.E."/>
            <person name="Huebert T."/>
            <person name="Sharpe A.G."/>
            <person name="Parkin I.A."/>
        </authorList>
    </citation>
    <scope>NUCLEOTIDE SEQUENCE [LARGE SCALE GENOMIC DNA]</scope>
    <source>
        <strain evidence="2">cv. DH55</strain>
    </source>
</reference>
<dbReference type="Pfam" id="PF24818">
    <property type="entry name" value="PH_TRF2_HOY1"/>
    <property type="match status" value="1"/>
</dbReference>
<accession>A0ABM0WKJ8</accession>
<dbReference type="PANTHER" id="PTHR33494:SF27">
    <property type="entry name" value="ATP-DEPENDENT DNA HELICASE"/>
    <property type="match status" value="1"/>
</dbReference>
<feature type="domain" description="TRF2/HOY1 PH-like" evidence="1">
    <location>
        <begin position="107"/>
        <end position="225"/>
    </location>
</feature>
<evidence type="ECO:0000313" key="3">
    <source>
        <dbReference type="RefSeq" id="XP_010472409.1"/>
    </source>
</evidence>
<sequence length="457" mass="51273">MVEMMMRRQASKFPVKREIVEDSLEDEHAPLYKRTKLWSNRTGVSKFNLLEEPSPLGLSLRKSPSFLELIQMRLSQSGDDTTSETSRVKKESFGFGVGTVEKLKASNFHATVLRIGQWEYKAMHDGDLVAKCYFAKHKLVWEVLEQGLKSKIEIQWSDIMSLKANLPDDEPGTLSIVLARRPLFFREINPLPRKHTTWLPTSDFTDGHASMNRKHFLQCPPGILDKHFEKLVQCDHRLFCLSRQPEINLASPFFDSRTSIFEDPSMSGSYNMASPVGAQSSSEHVSLSHDALSPSSVMDAHAIEGVGVSVDSRNKNGWSQIKVPGLPQSISMSDLLTLYQGCENNQEFEEMKQLLLSDTLPDTSDEKSVMSKVNSFCNLLQSAANSQLNIETTDTDKEIGVDRNRHMTEGGKRVVDLASSSKPLQGMSRKDSFSDLSGHLPRIASLTKFLSNISEED</sequence>
<reference evidence="3" key="2">
    <citation type="submission" date="2025-08" db="UniProtKB">
        <authorList>
            <consortium name="RefSeq"/>
        </authorList>
    </citation>
    <scope>IDENTIFICATION</scope>
    <source>
        <tissue evidence="3">Leaf</tissue>
    </source>
</reference>
<keyword evidence="2" id="KW-1185">Reference proteome</keyword>
<organism evidence="2 3">
    <name type="scientific">Camelina sativa</name>
    <name type="common">False flax</name>
    <name type="synonym">Myagrum sativum</name>
    <dbReference type="NCBI Taxonomy" id="90675"/>
    <lineage>
        <taxon>Eukaryota</taxon>
        <taxon>Viridiplantae</taxon>
        <taxon>Streptophyta</taxon>
        <taxon>Embryophyta</taxon>
        <taxon>Tracheophyta</taxon>
        <taxon>Spermatophyta</taxon>
        <taxon>Magnoliopsida</taxon>
        <taxon>eudicotyledons</taxon>
        <taxon>Gunneridae</taxon>
        <taxon>Pentapetalae</taxon>
        <taxon>rosids</taxon>
        <taxon>malvids</taxon>
        <taxon>Brassicales</taxon>
        <taxon>Brassicaceae</taxon>
        <taxon>Camelineae</taxon>
        <taxon>Camelina</taxon>
    </lineage>
</organism>
<protein>
    <submittedName>
        <fullName evidence="3">Uncharacterized protein LOC104752037</fullName>
    </submittedName>
</protein>
<dbReference type="Proteomes" id="UP000694864">
    <property type="component" value="Chromosome 16"/>
</dbReference>
<dbReference type="PANTHER" id="PTHR33494">
    <property type="entry name" value="OS02G0793800 PROTEIN"/>
    <property type="match status" value="1"/>
</dbReference>
<evidence type="ECO:0000259" key="1">
    <source>
        <dbReference type="Pfam" id="PF24818"/>
    </source>
</evidence>
<proteinExistence type="predicted"/>
<dbReference type="RefSeq" id="XP_010472409.1">
    <property type="nucleotide sequence ID" value="XM_010474107.1"/>
</dbReference>
<dbReference type="GeneID" id="104752037"/>
<gene>
    <name evidence="3" type="primary">LOC104752037</name>
</gene>